<proteinExistence type="predicted"/>
<dbReference type="InterPro" id="IPR006598">
    <property type="entry name" value="CAP10"/>
</dbReference>
<dbReference type="PANTHER" id="PTHR12203:SF74">
    <property type="entry name" value="GLYCOSYLTRANSFERASE"/>
    <property type="match status" value="1"/>
</dbReference>
<reference evidence="3 4" key="1">
    <citation type="journal article" date="2021" name="Nat. Commun.">
        <title>Incipient diploidization of the medicinal plant Perilla within 10,000 years.</title>
        <authorList>
            <person name="Zhang Y."/>
            <person name="Shen Q."/>
            <person name="Leng L."/>
            <person name="Zhang D."/>
            <person name="Chen S."/>
            <person name="Shi Y."/>
            <person name="Ning Z."/>
            <person name="Chen S."/>
        </authorList>
    </citation>
    <scope>NUCLEOTIDE SEQUENCE [LARGE SCALE GENOMIC DNA]</scope>
    <source>
        <strain evidence="4">cv. PC099</strain>
    </source>
</reference>
<evidence type="ECO:0000313" key="3">
    <source>
        <dbReference type="EMBL" id="KAH6756434.1"/>
    </source>
</evidence>
<protein>
    <submittedName>
        <fullName evidence="3">O-glucosyltransferase rumi-like protein</fullName>
    </submittedName>
</protein>
<dbReference type="EMBL" id="SDAM02029557">
    <property type="protein sequence ID" value="KAH6756434.1"/>
    <property type="molecule type" value="Genomic_DNA"/>
</dbReference>
<evidence type="ECO:0000259" key="2">
    <source>
        <dbReference type="SMART" id="SM00672"/>
    </source>
</evidence>
<comment type="caution">
    <text evidence="3">The sequence shown here is derived from an EMBL/GenBank/DDBJ whole genome shotgun (WGS) entry which is preliminary data.</text>
</comment>
<dbReference type="InterPro" id="IPR051091">
    <property type="entry name" value="O-Glucosyltr/Glycosyltrsf_90"/>
</dbReference>
<accession>A0AAD4IPF5</accession>
<feature type="region of interest" description="Disordered" evidence="1">
    <location>
        <begin position="32"/>
        <end position="57"/>
    </location>
</feature>
<dbReference type="SMART" id="SM00672">
    <property type="entry name" value="CAP10"/>
    <property type="match status" value="1"/>
</dbReference>
<organism evidence="3 4">
    <name type="scientific">Perilla frutescens var. hirtella</name>
    <name type="common">Perilla citriodora</name>
    <name type="synonym">Perilla setoyensis</name>
    <dbReference type="NCBI Taxonomy" id="608512"/>
    <lineage>
        <taxon>Eukaryota</taxon>
        <taxon>Viridiplantae</taxon>
        <taxon>Streptophyta</taxon>
        <taxon>Embryophyta</taxon>
        <taxon>Tracheophyta</taxon>
        <taxon>Spermatophyta</taxon>
        <taxon>Magnoliopsida</taxon>
        <taxon>eudicotyledons</taxon>
        <taxon>Gunneridae</taxon>
        <taxon>Pentapetalae</taxon>
        <taxon>asterids</taxon>
        <taxon>lamiids</taxon>
        <taxon>Lamiales</taxon>
        <taxon>Lamiaceae</taxon>
        <taxon>Nepetoideae</taxon>
        <taxon>Elsholtzieae</taxon>
        <taxon>Perilla</taxon>
    </lineage>
</organism>
<sequence length="404" mass="46941">MEPHQKMPEKLPGFATLPESLARILPRILPMDPRRPAPLEGNGDHGQNGGESAADGAFPPYDFGRENLMRRYPGKLPDLELMFDCDDRPVVPAEEIGREPPPLFRYCSDSHSLDIVFPDWSFWGWPEINIRPWRSMLKKIKEGNEKTKWEERVPYAYWKGNPHVSPWRGDLMQCNLTHQNDWNVRLYAQDWETESREGFEHSNIEDQCTHRYKIYIEGWGWSVSEKYILACDSPTLVMTLRWHDFFIRGMIPQHHYWPVKDSDKCRSLKFAVEWGNNHTAKAQAIGEGGSHFIHEELNMESVYDYMFHLLNEYAKLLRYKPNIPPNAVEVCSESLACSVSDAADGNRRKFMEESMEKYSSGSHSLPCIIPPPYDPQQLNAFIHLKANATAQVEAWEQDYWAKQP</sequence>
<name>A0AAD4IPF5_PERFH</name>
<dbReference type="AlphaFoldDB" id="A0AAD4IPF5"/>
<keyword evidence="4" id="KW-1185">Reference proteome</keyword>
<dbReference type="Pfam" id="PF05686">
    <property type="entry name" value="Glyco_transf_90"/>
    <property type="match status" value="1"/>
</dbReference>
<dbReference type="PANTHER" id="PTHR12203">
    <property type="entry name" value="KDEL LYS-ASP-GLU-LEU CONTAINING - RELATED"/>
    <property type="match status" value="1"/>
</dbReference>
<evidence type="ECO:0000256" key="1">
    <source>
        <dbReference type="SAM" id="MobiDB-lite"/>
    </source>
</evidence>
<dbReference type="Proteomes" id="UP001190926">
    <property type="component" value="Unassembled WGS sequence"/>
</dbReference>
<feature type="domain" description="Glycosyl transferase CAP10" evidence="2">
    <location>
        <begin position="75"/>
        <end position="320"/>
    </location>
</feature>
<evidence type="ECO:0000313" key="4">
    <source>
        <dbReference type="Proteomes" id="UP001190926"/>
    </source>
</evidence>
<gene>
    <name evidence="3" type="ORF">C2S53_002435</name>
</gene>